<feature type="domain" description="4'-phosphopantetheinyl transferase" evidence="3">
    <location>
        <begin position="148"/>
        <end position="254"/>
    </location>
</feature>
<sequence length="276" mass="30168">MRSCFCCPTGHPISPWRISMLTAAQPFAAKRRPPDRSPSGLRALGEGQVDIWRMQIPSSLPARMGAVLSTDEKERAARCSPQVARAFICARSALRRVLAGYVGQPAATLAFHIDEWGKPSLPGPARAIHFNLSHSGNEIVFAISRHIVGIDIERISPTPPYEIIPLVLARREQQCLARLPEKERAGFFYALWCRKEAVTKAIGRGLDIDLRQIDVSAGVDQGETKASLSIDLKAVHGAWHLHHIAIATGFAAAVACAEPNCSLAFREFHDQEALAV</sequence>
<evidence type="ECO:0000256" key="1">
    <source>
        <dbReference type="ARBA" id="ARBA00010990"/>
    </source>
</evidence>
<name>A0A3L7JHB4_9HYPH</name>
<dbReference type="InterPro" id="IPR008278">
    <property type="entry name" value="4-PPantetheinyl_Trfase_dom"/>
</dbReference>
<reference evidence="4 5" key="1">
    <citation type="submission" date="2018-10" db="EMBL/GenBank/DDBJ databases">
        <title>Notoacmeibacter sp. M2BS9Y-3-1, whole genome shotgun sequence.</title>
        <authorList>
            <person name="Tuo L."/>
        </authorList>
    </citation>
    <scope>NUCLEOTIDE SEQUENCE [LARGE SCALE GENOMIC DNA]</scope>
    <source>
        <strain evidence="4 5">M2BS9Y-3-1</strain>
    </source>
</reference>
<dbReference type="InterPro" id="IPR037143">
    <property type="entry name" value="4-PPantetheinyl_Trfase_dom_sf"/>
</dbReference>
<protein>
    <submittedName>
        <fullName evidence="4">4'-phosphopantetheinyl transferase superfamily protein</fullName>
    </submittedName>
</protein>
<dbReference type="GO" id="GO:0005829">
    <property type="term" value="C:cytosol"/>
    <property type="evidence" value="ECO:0007669"/>
    <property type="project" value="TreeGrafter"/>
</dbReference>
<dbReference type="Pfam" id="PF01648">
    <property type="entry name" value="ACPS"/>
    <property type="match status" value="1"/>
</dbReference>
<dbReference type="SUPFAM" id="SSF56214">
    <property type="entry name" value="4'-phosphopantetheinyl transferase"/>
    <property type="match status" value="2"/>
</dbReference>
<evidence type="ECO:0000313" key="4">
    <source>
        <dbReference type="EMBL" id="RLQ89559.1"/>
    </source>
</evidence>
<dbReference type="GO" id="GO:0019878">
    <property type="term" value="P:lysine biosynthetic process via aminoadipic acid"/>
    <property type="evidence" value="ECO:0007669"/>
    <property type="project" value="TreeGrafter"/>
</dbReference>
<evidence type="ECO:0000313" key="5">
    <source>
        <dbReference type="Proteomes" id="UP000281094"/>
    </source>
</evidence>
<evidence type="ECO:0000259" key="3">
    <source>
        <dbReference type="Pfam" id="PF01648"/>
    </source>
</evidence>
<dbReference type="Gene3D" id="3.90.470.20">
    <property type="entry name" value="4'-phosphopantetheinyl transferase domain"/>
    <property type="match status" value="2"/>
</dbReference>
<comment type="similarity">
    <text evidence="1">Belongs to the P-Pant transferase superfamily. Gsp/Sfp/HetI/AcpT family.</text>
</comment>
<keyword evidence="2 4" id="KW-0808">Transferase</keyword>
<dbReference type="GO" id="GO:0000287">
    <property type="term" value="F:magnesium ion binding"/>
    <property type="evidence" value="ECO:0007669"/>
    <property type="project" value="InterPro"/>
</dbReference>
<dbReference type="EMBL" id="RCWN01000001">
    <property type="protein sequence ID" value="RLQ89559.1"/>
    <property type="molecule type" value="Genomic_DNA"/>
</dbReference>
<accession>A0A3L7JHB4</accession>
<gene>
    <name evidence="4" type="ORF">D8780_10405</name>
</gene>
<organism evidence="4 5">
    <name type="scientific">Notoacmeibacter ruber</name>
    <dbReference type="NCBI Taxonomy" id="2670375"/>
    <lineage>
        <taxon>Bacteria</taxon>
        <taxon>Pseudomonadati</taxon>
        <taxon>Pseudomonadota</taxon>
        <taxon>Alphaproteobacteria</taxon>
        <taxon>Hyphomicrobiales</taxon>
        <taxon>Notoacmeibacteraceae</taxon>
        <taxon>Notoacmeibacter</taxon>
    </lineage>
</organism>
<dbReference type="InterPro" id="IPR050559">
    <property type="entry name" value="P-Pant_transferase_sf"/>
</dbReference>
<dbReference type="AlphaFoldDB" id="A0A3L7JHB4"/>
<keyword evidence="5" id="KW-1185">Reference proteome</keyword>
<dbReference type="Proteomes" id="UP000281094">
    <property type="component" value="Unassembled WGS sequence"/>
</dbReference>
<comment type="caution">
    <text evidence="4">The sequence shown here is derived from an EMBL/GenBank/DDBJ whole genome shotgun (WGS) entry which is preliminary data.</text>
</comment>
<dbReference type="PANTHER" id="PTHR12215:SF10">
    <property type="entry name" value="L-AMINOADIPATE-SEMIALDEHYDE DEHYDROGENASE-PHOSPHOPANTETHEINYL TRANSFERASE"/>
    <property type="match status" value="1"/>
</dbReference>
<proteinExistence type="inferred from homology"/>
<evidence type="ECO:0000256" key="2">
    <source>
        <dbReference type="ARBA" id="ARBA00022679"/>
    </source>
</evidence>
<dbReference type="PANTHER" id="PTHR12215">
    <property type="entry name" value="PHOSPHOPANTETHEINE TRANSFERASE"/>
    <property type="match status" value="1"/>
</dbReference>
<dbReference type="GO" id="GO:0008897">
    <property type="term" value="F:holo-[acyl-carrier-protein] synthase activity"/>
    <property type="evidence" value="ECO:0007669"/>
    <property type="project" value="InterPro"/>
</dbReference>